<protein>
    <submittedName>
        <fullName evidence="7">Uncharacterized protein</fullName>
    </submittedName>
</protein>
<evidence type="ECO:0000256" key="3">
    <source>
        <dbReference type="ARBA" id="ARBA00022737"/>
    </source>
</evidence>
<dbReference type="SMART" id="SM00320">
    <property type="entry name" value="WD40"/>
    <property type="match status" value="11"/>
</dbReference>
<evidence type="ECO:0000313" key="8">
    <source>
        <dbReference type="Proteomes" id="UP000749559"/>
    </source>
</evidence>
<keyword evidence="3" id="KW-0677">Repeat</keyword>
<dbReference type="OrthoDB" id="47802at2759"/>
<dbReference type="SUPFAM" id="SSF50978">
    <property type="entry name" value="WD40 repeat-like"/>
    <property type="match status" value="1"/>
</dbReference>
<evidence type="ECO:0000256" key="4">
    <source>
        <dbReference type="SAM" id="MobiDB-lite"/>
    </source>
</evidence>
<dbReference type="PANTHER" id="PTHR13720">
    <property type="entry name" value="WD-40 REPEAT PROTEIN"/>
    <property type="match status" value="1"/>
</dbReference>
<accession>A0A8J1UGD2</accession>
<proteinExistence type="inferred from homology"/>
<gene>
    <name evidence="7" type="ORF">OFUS_LOCUS14329</name>
</gene>
<dbReference type="Pfam" id="PF23409">
    <property type="entry name" value="Beta-prop_EML"/>
    <property type="match status" value="1"/>
</dbReference>
<keyword evidence="2" id="KW-0853">WD repeat</keyword>
<feature type="domain" description="EML-like first beta-propeller" evidence="5">
    <location>
        <begin position="188"/>
        <end position="482"/>
    </location>
</feature>
<dbReference type="AlphaFoldDB" id="A0A8J1UGD2"/>
<dbReference type="Gene3D" id="2.130.10.10">
    <property type="entry name" value="YVTN repeat-like/Quinoprotein amine dehydrogenase"/>
    <property type="match status" value="2"/>
</dbReference>
<evidence type="ECO:0000256" key="2">
    <source>
        <dbReference type="ARBA" id="ARBA00022574"/>
    </source>
</evidence>
<dbReference type="GO" id="GO:0072686">
    <property type="term" value="C:mitotic spindle"/>
    <property type="evidence" value="ECO:0007669"/>
    <property type="project" value="TreeGrafter"/>
</dbReference>
<evidence type="ECO:0000256" key="1">
    <source>
        <dbReference type="ARBA" id="ARBA00006489"/>
    </source>
</evidence>
<dbReference type="InterPro" id="IPR055439">
    <property type="entry name" value="Beta-prop_EML_1st"/>
</dbReference>
<dbReference type="InterPro" id="IPR005108">
    <property type="entry name" value="HELP"/>
</dbReference>
<dbReference type="PROSITE" id="PS50082">
    <property type="entry name" value="WD_REPEATS_2"/>
    <property type="match status" value="1"/>
</dbReference>
<dbReference type="InterPro" id="IPR036322">
    <property type="entry name" value="WD40_repeat_dom_sf"/>
</dbReference>
<feature type="region of interest" description="Disordered" evidence="4">
    <location>
        <begin position="1"/>
        <end position="28"/>
    </location>
</feature>
<dbReference type="InterPro" id="IPR001680">
    <property type="entry name" value="WD40_rpt"/>
</dbReference>
<evidence type="ECO:0000259" key="5">
    <source>
        <dbReference type="Pfam" id="PF23409"/>
    </source>
</evidence>
<dbReference type="Proteomes" id="UP000749559">
    <property type="component" value="Unassembled WGS sequence"/>
</dbReference>
<organism evidence="7 8">
    <name type="scientific">Owenia fusiformis</name>
    <name type="common">Polychaete worm</name>
    <dbReference type="NCBI Taxonomy" id="6347"/>
    <lineage>
        <taxon>Eukaryota</taxon>
        <taxon>Metazoa</taxon>
        <taxon>Spiralia</taxon>
        <taxon>Lophotrochozoa</taxon>
        <taxon>Annelida</taxon>
        <taxon>Polychaeta</taxon>
        <taxon>Sedentaria</taxon>
        <taxon>Canalipalpata</taxon>
        <taxon>Sabellida</taxon>
        <taxon>Oweniida</taxon>
        <taxon>Oweniidae</taxon>
        <taxon>Owenia</taxon>
    </lineage>
</organism>
<dbReference type="EMBL" id="CAIIXF020000007">
    <property type="protein sequence ID" value="CAH1788875.1"/>
    <property type="molecule type" value="Genomic_DNA"/>
</dbReference>
<feature type="compositionally biased region" description="Low complexity" evidence="4">
    <location>
        <begin position="57"/>
        <end position="66"/>
    </location>
</feature>
<comment type="caution">
    <text evidence="7">The sequence shown here is derived from an EMBL/GenBank/DDBJ whole genome shotgun (WGS) entry which is preliminary data.</text>
</comment>
<evidence type="ECO:0000313" key="7">
    <source>
        <dbReference type="EMBL" id="CAH1788875.1"/>
    </source>
</evidence>
<dbReference type="InterPro" id="IPR055442">
    <property type="entry name" value="Beta-prop_EML-like_2nd"/>
</dbReference>
<comment type="similarity">
    <text evidence="1">Belongs to the WD repeat EMAP family.</text>
</comment>
<sequence>PSTTDTKPGVNPSLAVLNETHEEASLEEHSEAIEMVSLANNAPKAKEVETRPKSSGKKGLFGSMKGLLGGKKKEREEQKVPLIQVDPNSSTPETSSIGTPDRIQSPAAEVKANVIETTIRGEKMKFWAPDDYVDNKSITDPPGDGLKLEWVYGYRGNDCRSNIHVLANDEIAYFIGSVAVLYNRTLHSQRHYREHTEEIKCIAVHPNGMTLATGQDATNKKTAADAHVRIWRADSLQTLHVLGMGVFTKSVAAVAFSKTKERLVVLDDHKEHLLSVWDVTTGKEVARTMVNNDVMCDIGFSSNDPNILVTIGREHQTWWKIYTNRVKDLENALQKNQKEAAQPQSGIEMHAKPEYGTFFKARFVICMLHTEKGDLITGDSNGTIYVWGGGNNSITNYVKHAHDGPVFSLLAYKNYLLSGGRDGMVVSWVWNKNMDEAGNIKVKELPQPKHQTLEIPKLEGGVRMLVIHNDILLIGTTTNSILVTKIAAKGCPLTGVELQKIPLTQGHFDDVRGLSMVQLAGRENDIITVGYDGIICCLNTVTREAVWKHMVKGLHFLCADLSITGEILVAGTNNGELVIFDIQHGDNFSISEQAQIKITKDKLTSVKLSADGNKIAIGTKSLIVIMKWTEVEESQWAWQEMGQCQGHSRSVTGLDWNIDGTLLQSSSDKPEFCIWNIETCHLLNPEEQKNQRWLTHTSKLGFPVTGVWHCKQGKEADISSVEINPTKTLVAMGNSQGYISLFKYPCCKEGSYSHTYRGSNCPLPNIGFTTSGRHLITLGGRDACLMQWKII</sequence>
<dbReference type="Pfam" id="PF03451">
    <property type="entry name" value="HELP"/>
    <property type="match status" value="1"/>
</dbReference>
<name>A0A8J1UGD2_OWEFU</name>
<dbReference type="GO" id="GO:0000226">
    <property type="term" value="P:microtubule cytoskeleton organization"/>
    <property type="evidence" value="ECO:0007669"/>
    <property type="project" value="TreeGrafter"/>
</dbReference>
<evidence type="ECO:0000259" key="6">
    <source>
        <dbReference type="Pfam" id="PF23414"/>
    </source>
</evidence>
<feature type="compositionally biased region" description="Basic and acidic residues" evidence="4">
    <location>
        <begin position="19"/>
        <end position="28"/>
    </location>
</feature>
<dbReference type="GO" id="GO:0008017">
    <property type="term" value="F:microtubule binding"/>
    <property type="evidence" value="ECO:0007669"/>
    <property type="project" value="TreeGrafter"/>
</dbReference>
<keyword evidence="8" id="KW-1185">Reference proteome</keyword>
<dbReference type="InterPro" id="IPR050630">
    <property type="entry name" value="WD_repeat_EMAP"/>
</dbReference>
<dbReference type="SUPFAM" id="SSF50998">
    <property type="entry name" value="Quinoprotein alcohol dehydrogenase-like"/>
    <property type="match status" value="1"/>
</dbReference>
<feature type="domain" description="EML-like second beta-propeller" evidence="6">
    <location>
        <begin position="522"/>
        <end position="790"/>
    </location>
</feature>
<dbReference type="InterPro" id="IPR015943">
    <property type="entry name" value="WD40/YVTN_repeat-like_dom_sf"/>
</dbReference>
<reference evidence="7" key="1">
    <citation type="submission" date="2022-03" db="EMBL/GenBank/DDBJ databases">
        <authorList>
            <person name="Martin C."/>
        </authorList>
    </citation>
    <scope>NUCLEOTIDE SEQUENCE</scope>
</reference>
<dbReference type="InterPro" id="IPR011047">
    <property type="entry name" value="Quinoprotein_ADH-like_sf"/>
</dbReference>
<feature type="region of interest" description="Disordered" evidence="4">
    <location>
        <begin position="43"/>
        <end position="77"/>
    </location>
</feature>
<dbReference type="PANTHER" id="PTHR13720:SF58">
    <property type="entry name" value="HELP DOMAIN-CONTAINING PROTEIN"/>
    <property type="match status" value="1"/>
</dbReference>
<feature type="non-terminal residue" evidence="7">
    <location>
        <position position="1"/>
    </location>
</feature>
<dbReference type="Pfam" id="PF23414">
    <property type="entry name" value="Beta-prop_EML_2"/>
    <property type="match status" value="1"/>
</dbReference>